<keyword evidence="1 11" id="KW-0963">Cytoplasm</keyword>
<evidence type="ECO:0000256" key="8">
    <source>
        <dbReference type="ARBA" id="ARBA00022801"/>
    </source>
</evidence>
<evidence type="ECO:0000256" key="3">
    <source>
        <dbReference type="ARBA" id="ARBA00022552"/>
    </source>
</evidence>
<keyword evidence="4 11" id="KW-0540">Nuclease</keyword>
<proteinExistence type="inferred from homology"/>
<dbReference type="InterPro" id="IPR025156">
    <property type="entry name" value="RNase_M5_C"/>
</dbReference>
<dbReference type="GO" id="GO:0006364">
    <property type="term" value="P:rRNA processing"/>
    <property type="evidence" value="ECO:0007669"/>
    <property type="project" value="UniProtKB-UniRule"/>
</dbReference>
<evidence type="ECO:0000259" key="13">
    <source>
        <dbReference type="PROSITE" id="PS50880"/>
    </source>
</evidence>
<keyword evidence="6 11" id="KW-0699">rRNA-binding</keyword>
<reference evidence="14 15" key="1">
    <citation type="submission" date="2017-11" db="EMBL/GenBank/DDBJ databases">
        <title>Genome sequence of Entomoplasma melaleucae M1 (ATCC 49191).</title>
        <authorList>
            <person name="Lo W.-S."/>
            <person name="Gasparich G.E."/>
            <person name="Kuo C.-H."/>
        </authorList>
    </citation>
    <scope>NUCLEOTIDE SEQUENCE [LARGE SCALE GENOMIC DNA]</scope>
    <source>
        <strain evidence="14 15">M1</strain>
    </source>
</reference>
<evidence type="ECO:0000256" key="7">
    <source>
        <dbReference type="ARBA" id="ARBA00022759"/>
    </source>
</evidence>
<evidence type="ECO:0000256" key="12">
    <source>
        <dbReference type="NCBIfam" id="TIGR00334"/>
    </source>
</evidence>
<dbReference type="RefSeq" id="WP_028123911.1">
    <property type="nucleotide sequence ID" value="NZ_CP024964.1"/>
</dbReference>
<evidence type="ECO:0000313" key="14">
    <source>
        <dbReference type="EMBL" id="ATZ17600.1"/>
    </source>
</evidence>
<dbReference type="PANTHER" id="PTHR39156">
    <property type="entry name" value="RIBONUCLEASE M5"/>
    <property type="match status" value="1"/>
</dbReference>
<dbReference type="STRING" id="1408435.GCA_000685885_00113"/>
<keyword evidence="8 11" id="KW-0378">Hydrolase</keyword>
<dbReference type="OrthoDB" id="9791329at2"/>
<keyword evidence="10 11" id="KW-0694">RNA-binding</keyword>
<dbReference type="Pfam" id="PF13331">
    <property type="entry name" value="DUF4093"/>
    <property type="match status" value="1"/>
</dbReference>
<evidence type="ECO:0000256" key="10">
    <source>
        <dbReference type="ARBA" id="ARBA00022884"/>
    </source>
</evidence>
<dbReference type="Gene3D" id="3.40.1360.10">
    <property type="match status" value="1"/>
</dbReference>
<dbReference type="InterPro" id="IPR004466">
    <property type="entry name" value="RNase_M5"/>
</dbReference>
<dbReference type="Pfam" id="PF01751">
    <property type="entry name" value="Toprim"/>
    <property type="match status" value="1"/>
</dbReference>
<dbReference type="EC" id="3.1.26.8" evidence="11 12"/>
<keyword evidence="7 11" id="KW-0255">Endonuclease</keyword>
<keyword evidence="9" id="KW-0460">Magnesium</keyword>
<evidence type="ECO:0000256" key="5">
    <source>
        <dbReference type="ARBA" id="ARBA00022723"/>
    </source>
</evidence>
<keyword evidence="5" id="KW-0479">Metal-binding</keyword>
<evidence type="ECO:0000256" key="11">
    <source>
        <dbReference type="HAMAP-Rule" id="MF_01469"/>
    </source>
</evidence>
<dbReference type="HAMAP" id="MF_01469">
    <property type="entry name" value="RNase_M5"/>
    <property type="match status" value="1"/>
</dbReference>
<dbReference type="GO" id="GO:0046872">
    <property type="term" value="F:metal ion binding"/>
    <property type="evidence" value="ECO:0007669"/>
    <property type="project" value="UniProtKB-KW"/>
</dbReference>
<dbReference type="GO" id="GO:0019843">
    <property type="term" value="F:rRNA binding"/>
    <property type="evidence" value="ECO:0007669"/>
    <property type="project" value="UniProtKB-KW"/>
</dbReference>
<dbReference type="SUPFAM" id="SSF110455">
    <property type="entry name" value="Toprim domain"/>
    <property type="match status" value="1"/>
</dbReference>
<keyword evidence="3 11" id="KW-0698">rRNA processing</keyword>
<feature type="domain" description="Toprim" evidence="13">
    <location>
        <begin position="3"/>
        <end position="83"/>
    </location>
</feature>
<organism evidence="14 15">
    <name type="scientific">Mesoplasma melaleucae</name>
    <dbReference type="NCBI Taxonomy" id="81459"/>
    <lineage>
        <taxon>Bacteria</taxon>
        <taxon>Bacillati</taxon>
        <taxon>Mycoplasmatota</taxon>
        <taxon>Mollicutes</taxon>
        <taxon>Entomoplasmatales</taxon>
        <taxon>Entomoplasmataceae</taxon>
        <taxon>Mesoplasma</taxon>
    </lineage>
</organism>
<comment type="catalytic activity">
    <reaction evidence="11">
        <text>Endonucleolytic cleavage of RNA, removing 21 and 42 nucleotides, respectively, from the 5'- and 3'-termini of a 5S-rRNA precursor.</text>
        <dbReference type="EC" id="3.1.26.8"/>
    </reaction>
</comment>
<dbReference type="PANTHER" id="PTHR39156:SF1">
    <property type="entry name" value="RIBONUCLEASE M5"/>
    <property type="match status" value="1"/>
</dbReference>
<evidence type="ECO:0000256" key="6">
    <source>
        <dbReference type="ARBA" id="ARBA00022730"/>
    </source>
</evidence>
<dbReference type="PROSITE" id="PS50880">
    <property type="entry name" value="TOPRIM"/>
    <property type="match status" value="1"/>
</dbReference>
<dbReference type="InterPro" id="IPR034141">
    <property type="entry name" value="TOPRIM_RNase_M5-like"/>
</dbReference>
<keyword evidence="2 11" id="KW-0690">Ribosome biogenesis</keyword>
<sequence>MVNEIIIVEGKSDSQKLKKIYGENLITIETNGLGFNNKKLNLIKELNKKNKIIIFTDPDGPGKKIRESLIEYLDTDIYNAFISKTDIDKNSKKIGIAEANETAIKNALNNLITYNKNNESISWNDYVNNDFYLKENRNKITSYYNLSDELSSKSLFKWINWMNLSVTDIEKIIGE</sequence>
<dbReference type="KEGG" id="eml:EMELA_v1c00050"/>
<evidence type="ECO:0000256" key="4">
    <source>
        <dbReference type="ARBA" id="ARBA00022722"/>
    </source>
</evidence>
<evidence type="ECO:0000256" key="1">
    <source>
        <dbReference type="ARBA" id="ARBA00022490"/>
    </source>
</evidence>
<dbReference type="AlphaFoldDB" id="A0A2K8NUT0"/>
<dbReference type="CDD" id="cd01027">
    <property type="entry name" value="TOPRIM_RNase_M5_like"/>
    <property type="match status" value="1"/>
</dbReference>
<dbReference type="GO" id="GO:0005737">
    <property type="term" value="C:cytoplasm"/>
    <property type="evidence" value="ECO:0007669"/>
    <property type="project" value="UniProtKB-SubCell"/>
</dbReference>
<comment type="function">
    <text evidence="11">Required for correct processing of both the 5' and 3' ends of 5S rRNA precursor. Cleaves both sides of a double-stranded region yielding mature 5S rRNA in one step.</text>
</comment>
<dbReference type="GO" id="GO:0043822">
    <property type="term" value="F:ribonuclease M5 activity"/>
    <property type="evidence" value="ECO:0007669"/>
    <property type="project" value="UniProtKB-UniRule"/>
</dbReference>
<dbReference type="InterPro" id="IPR006171">
    <property type="entry name" value="TOPRIM_dom"/>
</dbReference>
<dbReference type="NCBIfam" id="TIGR00334">
    <property type="entry name" value="5S_RNA_mat_M5"/>
    <property type="match status" value="1"/>
</dbReference>
<dbReference type="SMART" id="SM00493">
    <property type="entry name" value="TOPRIM"/>
    <property type="match status" value="1"/>
</dbReference>
<evidence type="ECO:0000256" key="2">
    <source>
        <dbReference type="ARBA" id="ARBA00022517"/>
    </source>
</evidence>
<evidence type="ECO:0000313" key="15">
    <source>
        <dbReference type="Proteomes" id="UP000231896"/>
    </source>
</evidence>
<comment type="similarity">
    <text evidence="11">Belongs to the ribonuclease M5 family.</text>
</comment>
<dbReference type="EMBL" id="CP024964">
    <property type="protein sequence ID" value="ATZ17600.1"/>
    <property type="molecule type" value="Genomic_DNA"/>
</dbReference>
<comment type="subcellular location">
    <subcellularLocation>
        <location evidence="11">Cytoplasm</location>
    </subcellularLocation>
</comment>
<gene>
    <name evidence="11 14" type="primary">rnmV</name>
    <name evidence="14" type="ORF">EMELA_v1c00050</name>
</gene>
<protein>
    <recommendedName>
        <fullName evidence="11 12">Ribonuclease M5</fullName>
        <ecNumber evidence="11 12">3.1.26.8</ecNumber>
    </recommendedName>
    <alternativeName>
        <fullName evidence="11">RNase M5</fullName>
    </alternativeName>
    <alternativeName>
        <fullName evidence="11">Ribosomal RNA terminal maturase M5</fullName>
    </alternativeName>
</protein>
<keyword evidence="15" id="KW-1185">Reference proteome</keyword>
<dbReference type="Proteomes" id="UP000231896">
    <property type="component" value="Chromosome"/>
</dbReference>
<name>A0A2K8NUT0_9MOLU</name>
<accession>A0A2K8NUT0</accession>
<evidence type="ECO:0000256" key="9">
    <source>
        <dbReference type="ARBA" id="ARBA00022842"/>
    </source>
</evidence>